<keyword evidence="1" id="KW-0472">Membrane</keyword>
<protein>
    <recommendedName>
        <fullName evidence="3">Transmembrane protein</fullName>
    </recommendedName>
</protein>
<reference evidence="2" key="1">
    <citation type="submission" date="2014-02" db="EMBL/GenBank/DDBJ databases">
        <title>The Genome Sequence of Trichophyton rubrum (morphotype fischeri) CBS 288.86.</title>
        <authorList>
            <consortium name="The Broad Institute Genomics Platform"/>
            <person name="Cuomo C.A."/>
            <person name="White T.C."/>
            <person name="Graser Y."/>
            <person name="Martinez-Rossi N."/>
            <person name="Heitman J."/>
            <person name="Young S.K."/>
            <person name="Zeng Q."/>
            <person name="Gargeya S."/>
            <person name="Abouelleil A."/>
            <person name="Alvarado L."/>
            <person name="Chapman S.B."/>
            <person name="Gainer-Dewar J."/>
            <person name="Goldberg J."/>
            <person name="Griggs A."/>
            <person name="Gujja S."/>
            <person name="Hansen M."/>
            <person name="Howarth C."/>
            <person name="Imamovic A."/>
            <person name="Larimer J."/>
            <person name="Martinez D."/>
            <person name="Murphy C."/>
            <person name="Pearson M.D."/>
            <person name="Persinoti G."/>
            <person name="Poon T."/>
            <person name="Priest M."/>
            <person name="Roberts A.D."/>
            <person name="Saif S."/>
            <person name="Shea T.D."/>
            <person name="Sykes S.N."/>
            <person name="Wortman J."/>
            <person name="Nusbaum C."/>
            <person name="Birren B."/>
        </authorList>
    </citation>
    <scope>NUCLEOTIDE SEQUENCE [LARGE SCALE GENOMIC DNA]</scope>
    <source>
        <strain evidence="2">CBS 288.86</strain>
    </source>
</reference>
<dbReference type="AlphaFoldDB" id="A0A022VPC4"/>
<gene>
    <name evidence="2" type="ORF">H103_08214</name>
</gene>
<dbReference type="HOGENOM" id="CLU_2198868_0_0_1"/>
<evidence type="ECO:0008006" key="3">
    <source>
        <dbReference type="Google" id="ProtNLM"/>
    </source>
</evidence>
<feature type="transmembrane region" description="Helical" evidence="1">
    <location>
        <begin position="26"/>
        <end position="46"/>
    </location>
</feature>
<keyword evidence="1" id="KW-0812">Transmembrane</keyword>
<sequence length="108" mass="12191">MGPAQEVDSEEFFLDSDRALGVSDGYLHHSLTTIASFSLFLFSLPLPPLSRFAPFHIRLPLLSHFPLLSSLFLHSFLPLYLCFPLLVSRLLSLLYLPLCSPPRRHLGL</sequence>
<organism evidence="2">
    <name type="scientific">Trichophyton rubrum CBS 288.86</name>
    <dbReference type="NCBI Taxonomy" id="1215330"/>
    <lineage>
        <taxon>Eukaryota</taxon>
        <taxon>Fungi</taxon>
        <taxon>Dikarya</taxon>
        <taxon>Ascomycota</taxon>
        <taxon>Pezizomycotina</taxon>
        <taxon>Eurotiomycetes</taxon>
        <taxon>Eurotiomycetidae</taxon>
        <taxon>Onygenales</taxon>
        <taxon>Arthrodermataceae</taxon>
        <taxon>Trichophyton</taxon>
    </lineage>
</organism>
<name>A0A022VPC4_TRIRU</name>
<feature type="transmembrane region" description="Helical" evidence="1">
    <location>
        <begin position="67"/>
        <end position="87"/>
    </location>
</feature>
<evidence type="ECO:0000313" key="2">
    <source>
        <dbReference type="EMBL" id="EZF48117.1"/>
    </source>
</evidence>
<dbReference type="Proteomes" id="UP000023758">
    <property type="component" value="Unassembled WGS sequence"/>
</dbReference>
<proteinExistence type="predicted"/>
<evidence type="ECO:0000256" key="1">
    <source>
        <dbReference type="SAM" id="Phobius"/>
    </source>
</evidence>
<dbReference type="EMBL" id="KK207935">
    <property type="protein sequence ID" value="EZF48117.1"/>
    <property type="molecule type" value="Genomic_DNA"/>
</dbReference>
<keyword evidence="1" id="KW-1133">Transmembrane helix</keyword>
<accession>A0A022VPC4</accession>